<dbReference type="Pfam" id="PF13166">
    <property type="entry name" value="AAA_13"/>
    <property type="match status" value="1"/>
</dbReference>
<evidence type="ECO:0000313" key="3">
    <source>
        <dbReference type="Proteomes" id="UP001596158"/>
    </source>
</evidence>
<comment type="caution">
    <text evidence="2">The sequence shown here is derived from an EMBL/GenBank/DDBJ whole genome shotgun (WGS) entry which is preliminary data.</text>
</comment>
<dbReference type="EMBL" id="JBHSSG010000019">
    <property type="protein sequence ID" value="MFC6179622.1"/>
    <property type="molecule type" value="Genomic_DNA"/>
</dbReference>
<dbReference type="Gene3D" id="3.40.50.300">
    <property type="entry name" value="P-loop containing nucleotide triphosphate hydrolases"/>
    <property type="match status" value="1"/>
</dbReference>
<dbReference type="RefSeq" id="WP_137600967.1">
    <property type="nucleotide sequence ID" value="NZ_BJDT01000012.1"/>
</dbReference>
<name>A0ABW1RVZ0_9LACO</name>
<feature type="domain" description="Protein CR006 P-loop" evidence="1">
    <location>
        <begin position="6"/>
        <end position="258"/>
    </location>
</feature>
<evidence type="ECO:0000259" key="1">
    <source>
        <dbReference type="Pfam" id="PF13166"/>
    </source>
</evidence>
<keyword evidence="3" id="KW-1185">Reference proteome</keyword>
<reference evidence="3" key="1">
    <citation type="journal article" date="2019" name="Int. J. Syst. Evol. Microbiol.">
        <title>The Global Catalogue of Microorganisms (GCM) 10K type strain sequencing project: providing services to taxonomists for standard genome sequencing and annotation.</title>
        <authorList>
            <consortium name="The Broad Institute Genomics Platform"/>
            <consortium name="The Broad Institute Genome Sequencing Center for Infectious Disease"/>
            <person name="Wu L."/>
            <person name="Ma J."/>
        </authorList>
    </citation>
    <scope>NUCLEOTIDE SEQUENCE [LARGE SCALE GENOMIC DNA]</scope>
    <source>
        <strain evidence="3">CCM 8924</strain>
    </source>
</reference>
<evidence type="ECO:0000313" key="2">
    <source>
        <dbReference type="EMBL" id="MFC6179622.1"/>
    </source>
</evidence>
<organism evidence="2 3">
    <name type="scientific">Weissella sagaensis</name>
    <dbReference type="NCBI Taxonomy" id="2559928"/>
    <lineage>
        <taxon>Bacteria</taxon>
        <taxon>Bacillati</taxon>
        <taxon>Bacillota</taxon>
        <taxon>Bacilli</taxon>
        <taxon>Lactobacillales</taxon>
        <taxon>Lactobacillaceae</taxon>
        <taxon>Weissella</taxon>
    </lineage>
</organism>
<proteinExistence type="predicted"/>
<gene>
    <name evidence="2" type="ORF">ACFQGR_09615</name>
</gene>
<sequence length="287" mass="33350">MKVGFGFELRIDAENSNYTVWHNTDNIQLSLSQLSEGERRFIAFIHFYYDLFKVPEEKIADGVSTVIIDDPITGLDSDNRFYLTELINGFIKFAIKSKVQVVVLTHSSQDFHNFAYGSGKDTKWFRIVKDEQGKSSVESVSQEEKNNYSDYYRTTFESLMSFAQLSKRKLNESHLSYGNKARVIFESHAKSHYKLMYATKASYPEIKKFYETPDELDAEVQRMLDVINSLSHGLTIIDDLDISPKELQTNVRTLLHILWLKDEQHVLQMVGNKINRENLNDTMEWLS</sequence>
<dbReference type="SUPFAM" id="SSF52540">
    <property type="entry name" value="P-loop containing nucleoside triphosphate hydrolases"/>
    <property type="match status" value="1"/>
</dbReference>
<accession>A0ABW1RVZ0</accession>
<protein>
    <submittedName>
        <fullName evidence="2">AAA family ATPase</fullName>
    </submittedName>
</protein>
<dbReference type="Proteomes" id="UP001596158">
    <property type="component" value="Unassembled WGS sequence"/>
</dbReference>
<dbReference type="InterPro" id="IPR027417">
    <property type="entry name" value="P-loop_NTPase"/>
</dbReference>
<dbReference type="InterPro" id="IPR026866">
    <property type="entry name" value="CR006_AAA"/>
</dbReference>